<evidence type="ECO:0000256" key="1">
    <source>
        <dbReference type="SAM" id="MobiDB-lite"/>
    </source>
</evidence>
<dbReference type="EMBL" id="QXGA01000588">
    <property type="protein sequence ID" value="KAE9143827.1"/>
    <property type="molecule type" value="Genomic_DNA"/>
</dbReference>
<feature type="compositionally biased region" description="Low complexity" evidence="1">
    <location>
        <begin position="193"/>
        <end position="220"/>
    </location>
</feature>
<dbReference type="PROSITE" id="PS51752">
    <property type="entry name" value="JACALIN_LECTIN"/>
    <property type="match status" value="4"/>
</dbReference>
<evidence type="ECO:0000256" key="2">
    <source>
        <dbReference type="SAM" id="SignalP"/>
    </source>
</evidence>
<dbReference type="EMBL" id="QXGF01000726">
    <property type="protein sequence ID" value="KAE8936357.1"/>
    <property type="molecule type" value="Genomic_DNA"/>
</dbReference>
<reference evidence="9 10" key="1">
    <citation type="submission" date="2018-08" db="EMBL/GenBank/DDBJ databases">
        <title>Genomic investigation of the strawberry pathogen Phytophthora fragariae indicates pathogenicity is determined by transcriptional variation in three key races.</title>
        <authorList>
            <person name="Adams T.M."/>
            <person name="Armitage A.D."/>
            <person name="Sobczyk M.K."/>
            <person name="Bates H.J."/>
            <person name="Dunwell J.M."/>
            <person name="Nellist C.F."/>
            <person name="Harrison R.J."/>
        </authorList>
    </citation>
    <scope>NUCLEOTIDE SEQUENCE [LARGE SCALE GENOMIC DNA]</scope>
    <source>
        <strain evidence="8 11">A4</strain>
        <strain evidence="7 12">BC-1</strain>
        <strain evidence="6 10">NOV-27</strain>
        <strain evidence="5 13">NOV-5</strain>
        <strain evidence="4 9">NOV-9</strain>
    </source>
</reference>
<name>A0A6A3EVE9_9STRA</name>
<evidence type="ECO:0000313" key="10">
    <source>
        <dbReference type="Proteomes" id="UP000433483"/>
    </source>
</evidence>
<feature type="domain" description="Jacalin-type lectin" evidence="3">
    <location>
        <begin position="608"/>
        <end position="749"/>
    </location>
</feature>
<dbReference type="Proteomes" id="UP000437068">
    <property type="component" value="Unassembled WGS sequence"/>
</dbReference>
<feature type="region of interest" description="Disordered" evidence="1">
    <location>
        <begin position="578"/>
        <end position="603"/>
    </location>
</feature>
<feature type="compositionally biased region" description="Polar residues" evidence="1">
    <location>
        <begin position="296"/>
        <end position="310"/>
    </location>
</feature>
<accession>A0A6A3EVE9</accession>
<dbReference type="InterPro" id="IPR001229">
    <property type="entry name" value="Jacalin-like_lectin_dom"/>
</dbReference>
<dbReference type="Proteomes" id="UP000440732">
    <property type="component" value="Unassembled WGS sequence"/>
</dbReference>
<dbReference type="Pfam" id="PF01419">
    <property type="entry name" value="Jacalin"/>
    <property type="match status" value="4"/>
</dbReference>
<feature type="compositionally biased region" description="Polar residues" evidence="1">
    <location>
        <begin position="221"/>
        <end position="236"/>
    </location>
</feature>
<feature type="compositionally biased region" description="Low complexity" evidence="1">
    <location>
        <begin position="435"/>
        <end position="458"/>
    </location>
</feature>
<dbReference type="EMBL" id="QXGE01000646">
    <property type="protein sequence ID" value="KAE9306872.1"/>
    <property type="molecule type" value="Genomic_DNA"/>
</dbReference>
<feature type="compositionally biased region" description="Low complexity" evidence="1">
    <location>
        <begin position="331"/>
        <end position="357"/>
    </location>
</feature>
<feature type="domain" description="Jacalin-type lectin" evidence="3">
    <location>
        <begin position="953"/>
        <end position="1094"/>
    </location>
</feature>
<keyword evidence="2" id="KW-0732">Signal</keyword>
<dbReference type="SUPFAM" id="SSF51101">
    <property type="entry name" value="Mannose-binding lectins"/>
    <property type="match status" value="4"/>
</dbReference>
<evidence type="ECO:0000313" key="6">
    <source>
        <dbReference type="EMBL" id="KAE9207649.1"/>
    </source>
</evidence>
<proteinExistence type="predicted"/>
<feature type="compositionally biased region" description="Low complexity" evidence="1">
    <location>
        <begin position="578"/>
        <end position="588"/>
    </location>
</feature>
<feature type="region of interest" description="Disordered" evidence="1">
    <location>
        <begin position="180"/>
        <end position="558"/>
    </location>
</feature>
<feature type="domain" description="Jacalin-type lectin" evidence="3">
    <location>
        <begin position="794"/>
        <end position="935"/>
    </location>
</feature>
<feature type="compositionally biased region" description="Low complexity" evidence="1">
    <location>
        <begin position="367"/>
        <end position="389"/>
    </location>
</feature>
<evidence type="ECO:0000313" key="11">
    <source>
        <dbReference type="Proteomes" id="UP000437068"/>
    </source>
</evidence>
<feature type="compositionally biased region" description="Low complexity" evidence="1">
    <location>
        <begin position="404"/>
        <end position="425"/>
    </location>
</feature>
<dbReference type="CDD" id="cd09615">
    <property type="entry name" value="Jacalin_EEP"/>
    <property type="match status" value="1"/>
</dbReference>
<dbReference type="Proteomes" id="UP000440367">
    <property type="component" value="Unassembled WGS sequence"/>
</dbReference>
<evidence type="ECO:0000313" key="9">
    <source>
        <dbReference type="Proteomes" id="UP000429523"/>
    </source>
</evidence>
<dbReference type="PANTHER" id="PTHR46506">
    <property type="entry name" value="OS05G0143600 PROTEIN"/>
    <property type="match status" value="1"/>
</dbReference>
<evidence type="ECO:0000313" key="4">
    <source>
        <dbReference type="EMBL" id="KAE8936357.1"/>
    </source>
</evidence>
<feature type="compositionally biased region" description="Polar residues" evidence="1">
    <location>
        <begin position="258"/>
        <end position="279"/>
    </location>
</feature>
<dbReference type="EMBL" id="QXGD01000694">
    <property type="protein sequence ID" value="KAE9228231.1"/>
    <property type="molecule type" value="Genomic_DNA"/>
</dbReference>
<evidence type="ECO:0000313" key="5">
    <source>
        <dbReference type="EMBL" id="KAE9143827.1"/>
    </source>
</evidence>
<evidence type="ECO:0000313" key="8">
    <source>
        <dbReference type="EMBL" id="KAE9306872.1"/>
    </source>
</evidence>
<dbReference type="Proteomes" id="UP000429523">
    <property type="component" value="Unassembled WGS sequence"/>
</dbReference>
<dbReference type="OrthoDB" id="40902at2759"/>
<sequence length="1602" mass="165043">MALGVPTMIIQAIFCLLLVDVPGTLSADVSVQLSKSFGGPHGTEFSDQASVSAGQTIGSITIRAGERVDGIALEVKSPKAATFSHGGSDGRANTLTLAADEYITSMEAHWGEKKGRTRIFYLSFGTSAGNSVSGGSQTDSKNTVKAPEGFQLGGFFGQGGAEIDKLGAIWTRISAEAPATEAPAPAAAPAPAPATSTSGSSSAASSSSAEASVADSSAGSTDASEATSMESSTDVSESGPASAAATTATKRRRKSALSADTSESTQLESSTGASESGPPTSGKAAKPTKTRKRPSVSESADSYTDTSESGSDAAASVKASKPRKTRKRPLADASESTSTDSSSDVLDSGSAAVSGKTTKLKTRKRPTVSSESTSLESSADGSDSAAVSGKGTNPIKTRKRPTVSSEATSLESSSDGSDSGPGKTTKPTKTRKRPTVSSESTSLESSADGSDSGFAASGKVTKRTKTRKRPTGASGDASESTEGSASEAGEVSTDSSASTSSSEASADVSSTASAESSAAGSTESTSAAASTDSSAAESAPASTDSSAAGSAAGSAAESGAGSVVASTAASAAEPAASSMAGSASGSTAPVPAGTEAPAGPTMSVKDSVQLSESFGGPHGMDFSDKNLVNSGQTVSSISIYRGERLDGISLAISSPKTLTFTHGGTGGEQKTLKLGPGEYIKSMEVHWGKKSGRTRIFYVNFVTSAGNSLAGGSMTDDKSTVTAPEGFQLAGFFGKDGKEIDSLGAVWAYIELVTPAPTPAPAPVKDEDSPGTVAPADIAGSLSEVKTKENKRAVQLSDPFGGPHGEQFSDQLAVTSGMTVSSVTILAGARVDGLKLQVSAPKEMTFTHGGTGGKANTLALEPGEYITTMEAHWGQKGGHTRIFYLSLGTSKGNKVSGGSQTKEKGSLTAPKGYQLGGFFGRYGDEIDLIGAVWSSIAAVNETVSPPVSADEDIVLSQLFGGPHGNAFSDINKIKFGQTATSLTLRSNKRVDAVTLQVTSPADLTFSHGGKGGTEQTLILGSGEFINSMEAHWEKQGSHTRVFYLSFTTSEGKTISGGTKTDKTGTATAPEGFMLSGFYGRAADEVDQLGAIWTRMSAKNIELTDPSGVGNNTYGTTIRNWVGPNIGKSTDTSCYRKTADFDSSNICPLGYGKDGYDCITQCPISYPVTCGLECLPQNDDCALAVLHKIGSVVAVALNAASGGVFGQILAAYKITKWAVTCVANIVQVIRGLIFYLRYRQTSAPQDDTAELLTVAYQADVVLFDLPIAVCNCLGIPVPAGAMFADTVLIIVEGIVKQAITNGDEIISTGANVMNLLTGNEMVNKSATTVDELQDIIDKNSSCGWELKRLTDRVTRAVLKYRNVSDNVDDIRVKVYRSSIVLNDIPIVTNNCMGELLATKTEMVAYETRDLLRKTFGVIVDQLIDTGKTDMGKDVAENEYMLQVANMGLVVLSTVDPTGIAYMASQFVQPICGPTAYVGEIDDGTLFDALGLTTVDEAFAGSYGSYTHAGDGVVHIIFESVDTKDVTVVVHSGGDGYTKVDVGAGDTVTWDSTFPQLEDKTLYLDRWRPGLMGLPGKGGGSLLMWIPRSSEGGHITMHVRINPS</sequence>
<protein>
    <recommendedName>
        <fullName evidence="3">Jacalin-type lectin domain-containing protein</fullName>
    </recommendedName>
</protein>
<gene>
    <name evidence="8" type="ORF">PF001_g11898</name>
    <name evidence="7" type="ORF">PF002_g13591</name>
    <name evidence="6" type="ORF">PF005_g12520</name>
    <name evidence="5" type="ORF">PF006_g11182</name>
    <name evidence="4" type="ORF">PF009_g13723</name>
</gene>
<dbReference type="EMBL" id="QXGB01000666">
    <property type="protein sequence ID" value="KAE9207649.1"/>
    <property type="molecule type" value="Genomic_DNA"/>
</dbReference>
<evidence type="ECO:0000313" key="7">
    <source>
        <dbReference type="EMBL" id="KAE9228231.1"/>
    </source>
</evidence>
<feature type="compositionally biased region" description="Low complexity" evidence="1">
    <location>
        <begin position="472"/>
        <end position="558"/>
    </location>
</feature>
<feature type="signal peptide" evidence="2">
    <location>
        <begin position="1"/>
        <end position="26"/>
    </location>
</feature>
<dbReference type="SMART" id="SM00915">
    <property type="entry name" value="Jacalin"/>
    <property type="match status" value="4"/>
</dbReference>
<evidence type="ECO:0000313" key="12">
    <source>
        <dbReference type="Proteomes" id="UP000440367"/>
    </source>
</evidence>
<dbReference type="Proteomes" id="UP000433483">
    <property type="component" value="Unassembled WGS sequence"/>
</dbReference>
<feature type="domain" description="Jacalin-type lectin" evidence="3">
    <location>
        <begin position="31"/>
        <end position="172"/>
    </location>
</feature>
<keyword evidence="10" id="KW-1185">Reference proteome</keyword>
<dbReference type="Gene3D" id="2.100.10.30">
    <property type="entry name" value="Jacalin-like lectin domain"/>
    <property type="match status" value="4"/>
</dbReference>
<evidence type="ECO:0000259" key="3">
    <source>
        <dbReference type="PROSITE" id="PS51752"/>
    </source>
</evidence>
<feature type="chain" id="PRO_5036163744" description="Jacalin-type lectin domain-containing protein" evidence="2">
    <location>
        <begin position="27"/>
        <end position="1602"/>
    </location>
</feature>
<evidence type="ECO:0000313" key="13">
    <source>
        <dbReference type="Proteomes" id="UP000440732"/>
    </source>
</evidence>
<comment type="caution">
    <text evidence="4">The sequence shown here is derived from an EMBL/GenBank/DDBJ whole genome shotgun (WGS) entry which is preliminary data.</text>
</comment>
<dbReference type="InterPro" id="IPR036404">
    <property type="entry name" value="Jacalin-like_lectin_dom_sf"/>
</dbReference>
<organism evidence="4 9">
    <name type="scientific">Phytophthora fragariae</name>
    <dbReference type="NCBI Taxonomy" id="53985"/>
    <lineage>
        <taxon>Eukaryota</taxon>
        <taxon>Sar</taxon>
        <taxon>Stramenopiles</taxon>
        <taxon>Oomycota</taxon>
        <taxon>Peronosporomycetes</taxon>
        <taxon>Peronosporales</taxon>
        <taxon>Peronosporaceae</taxon>
        <taxon>Phytophthora</taxon>
    </lineage>
</organism>
<feature type="compositionally biased region" description="Basic residues" evidence="1">
    <location>
        <begin position="460"/>
        <end position="470"/>
    </location>
</feature>